<dbReference type="PROSITE" id="PS50837">
    <property type="entry name" value="NACHT"/>
    <property type="match status" value="1"/>
</dbReference>
<organism evidence="3 4">
    <name type="scientific">Anaerolinea thermophila (strain DSM 14523 / JCM 11388 / NBRC 100420 / UNI-1)</name>
    <dbReference type="NCBI Taxonomy" id="926569"/>
    <lineage>
        <taxon>Bacteria</taxon>
        <taxon>Bacillati</taxon>
        <taxon>Chloroflexota</taxon>
        <taxon>Anaerolineae</taxon>
        <taxon>Anaerolineales</taxon>
        <taxon>Anaerolineaceae</taxon>
        <taxon>Anaerolinea</taxon>
    </lineage>
</organism>
<keyword evidence="1" id="KW-0812">Transmembrane</keyword>
<dbReference type="eggNOG" id="COG1413">
    <property type="taxonomic scope" value="Bacteria"/>
</dbReference>
<name>E8N604_ANATU</name>
<dbReference type="Pfam" id="PF05729">
    <property type="entry name" value="NACHT"/>
    <property type="match status" value="1"/>
</dbReference>
<dbReference type="KEGG" id="atm:ANT_18420"/>
<evidence type="ECO:0000313" key="3">
    <source>
        <dbReference type="EMBL" id="BAJ63868.1"/>
    </source>
</evidence>
<dbReference type="RefSeq" id="WP_013560245.1">
    <property type="nucleotide sequence ID" value="NC_014960.1"/>
</dbReference>
<dbReference type="SUPFAM" id="SSF52540">
    <property type="entry name" value="P-loop containing nucleoside triphosphate hydrolases"/>
    <property type="match status" value="1"/>
</dbReference>
<dbReference type="InParanoid" id="E8N604"/>
<dbReference type="eggNOG" id="COG5635">
    <property type="taxonomic scope" value="Bacteria"/>
</dbReference>
<dbReference type="EMBL" id="AP012029">
    <property type="protein sequence ID" value="BAJ63868.1"/>
    <property type="molecule type" value="Genomic_DNA"/>
</dbReference>
<evidence type="ECO:0000259" key="2">
    <source>
        <dbReference type="PROSITE" id="PS50837"/>
    </source>
</evidence>
<feature type="domain" description="NACHT" evidence="2">
    <location>
        <begin position="139"/>
        <end position="267"/>
    </location>
</feature>
<dbReference type="Proteomes" id="UP000008922">
    <property type="component" value="Chromosome"/>
</dbReference>
<dbReference type="Gene3D" id="1.25.10.10">
    <property type="entry name" value="Leucine-rich Repeat Variant"/>
    <property type="match status" value="1"/>
</dbReference>
<dbReference type="OrthoDB" id="143718at2"/>
<dbReference type="InterPro" id="IPR021133">
    <property type="entry name" value="HEAT_type_2"/>
</dbReference>
<dbReference type="AlphaFoldDB" id="E8N604"/>
<dbReference type="STRING" id="926569.ANT_18420"/>
<keyword evidence="1" id="KW-0472">Membrane</keyword>
<dbReference type="PROSITE" id="PS50077">
    <property type="entry name" value="HEAT_REPEAT"/>
    <property type="match status" value="1"/>
</dbReference>
<keyword evidence="1" id="KW-1133">Transmembrane helix</keyword>
<dbReference type="SUPFAM" id="SSF48371">
    <property type="entry name" value="ARM repeat"/>
    <property type="match status" value="2"/>
</dbReference>
<evidence type="ECO:0000313" key="4">
    <source>
        <dbReference type="Proteomes" id="UP000008922"/>
    </source>
</evidence>
<dbReference type="HOGENOM" id="CLU_342168_0_0_0"/>
<dbReference type="Pfam" id="PF13646">
    <property type="entry name" value="HEAT_2"/>
    <property type="match status" value="1"/>
</dbReference>
<protein>
    <recommendedName>
        <fullName evidence="2">NACHT domain-containing protein</fullName>
    </recommendedName>
</protein>
<dbReference type="Gene3D" id="3.40.50.300">
    <property type="entry name" value="P-loop containing nucleotide triphosphate hydrolases"/>
    <property type="match status" value="1"/>
</dbReference>
<dbReference type="InterPro" id="IPR011989">
    <property type="entry name" value="ARM-like"/>
</dbReference>
<evidence type="ECO:0000256" key="1">
    <source>
        <dbReference type="SAM" id="Phobius"/>
    </source>
</evidence>
<proteinExistence type="predicted"/>
<reference evidence="3 4" key="1">
    <citation type="submission" date="2010-12" db="EMBL/GenBank/DDBJ databases">
        <title>Whole genome sequence of Anaerolinea thermophila UNI-1.</title>
        <authorList>
            <person name="Narita-Yamada S."/>
            <person name="Kishi E."/>
            <person name="Watanabe Y."/>
            <person name="Takasaki K."/>
            <person name="Ankai A."/>
            <person name="Oguchi A."/>
            <person name="Fukui S."/>
            <person name="Takahashi M."/>
            <person name="Yashiro I."/>
            <person name="Hosoyama A."/>
            <person name="Sekiguchi Y."/>
            <person name="Hanada S."/>
            <person name="Fujita N."/>
        </authorList>
    </citation>
    <scope>NUCLEOTIDE SEQUENCE [LARGE SCALE GENOMIC DNA]</scope>
    <source>
        <strain evidence="4">DSM 14523 / JCM 11388 / NBRC 100420 / UNI-1</strain>
    </source>
</reference>
<feature type="transmembrane region" description="Helical" evidence="1">
    <location>
        <begin position="7"/>
        <end position="26"/>
    </location>
</feature>
<dbReference type="InterPro" id="IPR027417">
    <property type="entry name" value="P-loop_NTPase"/>
</dbReference>
<keyword evidence="4" id="KW-1185">Reference proteome</keyword>
<sequence length="828" mass="93606">MVSFPRIDLTSFVLGFIAASLFWWLIARLRPLIPPLINRIKKFFQDLRERNLEVANQFLQKDTLQRAQRMHLAAALFPLDEILIPPTVLAPPLSALEKHPAAPDSIASQFIPYTPDWPELSANYPVETLTLEEATCGHPLIAVVGVPGSGKSVALAHLASQIVRNEVRGNTLKGISPFYFHIREIEIFEEVSDPLQPVLQFFQNRLPVILRPRFHQFLTDRFNTGRALLLIDGVDELSPEELRLFHQYLNLLRSKYPTLRIILAASPLYLNGLIESGFQVLALSSWGFRQREEFLERWCQAWERWIVPEIQKRGEIQPVPVFLLKNWLRGERGTFTPLEWTLRTWLAFTGEIQSTQIVQILRSFLNRFVQGNITYQILEVIASEFLIRKASALPYQDLEKTIAQITGPRPDELGEIVSETQLKKQKKKRDIILSPSEQVLETLLAEGLLREYPGEQLGFVNPLFAGYLAGGRFTPMDLPQLWAQSQWEFAYQTVRYLTIRHANSIDALTLLSEDDSMLKSNFFRLTRWLPDIPTTVSWRSSLFKQMVQYLQDENLPEGFRARVVAAFVHSGDPSVNRLFKSLFSSPSTVLKRLSLLGAGAWGDASLVPDILPLLADPSEEVRLTACLALSAIPSESAQSAIAETLMHGDEMMRQATAEALAHHPKEGRAVIEQALKVPDLLTRRAAVLALLQFRDDWAKQLAEQVAVEDGQWVVRNVASQVAEVLAQKNPRIPNVLPAPWESPWLIGFAAKKGLGVTPNLPPIDLLVEALRSSSTEDQKAALEYARNYPEAVIQQEVVRLTQSADRAVQDTAFLVLWYWKLWGVSAGN</sequence>
<gene>
    <name evidence="3" type="ordered locus">ANT_18420</name>
</gene>
<dbReference type="InterPro" id="IPR016024">
    <property type="entry name" value="ARM-type_fold"/>
</dbReference>
<accession>E8N604</accession>
<dbReference type="InterPro" id="IPR007111">
    <property type="entry name" value="NACHT_NTPase"/>
</dbReference>